<accession>A0A840UMA1</accession>
<sequence>MSADTQQLVVICEEIETYFANHPFIAVRPAKGDPPDQYEATYSIQGICKDDSGRLQVSSHHVVSIAIPSGFPHIPPRCRPLTPIFHPDFDPAAIRLGGFWNNARSLPELIIFIGSMISGELFSKEHAPNQDAAAWYLGNTEKLPFSRLLNRSDANPSASLSTERVAEPMEINAIEEAELLSDLSQISRVRTAESPTSQNDTSSTDHAETPGSDIDLATIWLLVGQKRFYQLRNILKNPAGTIFFDGKEEVADQIRTSIQAARQIYKEGEDLELRGLPAQALEKFTAVEQLVSDFPKIDEDIRRTEQAKELLGDWVQGKEDTSPQKTASPLGKTGANNKKQRAGTPLPVDRKPSRFFSSLQRINFVPVALFAGLLSVTVPPAYVYLSDTGRYDQALRLYSECTGHIHNRRFNEATEDCSAALKLAQDITIFNKQESNELTGKIDALLNSEDLRQGLAGNVLVNGAYFPQTLAETLNSIRKTMDEGDRLAAGAHWEKAIEMYRNGILKLEKEPQLDPSVLGDLKLKLHRVQSQLSIEKGIAAMQKKLWQQAIDHFDNASTQIQPLPPDEQKDIRASLQPQLDKSTFLLLKQQGDTLFASADWTGAFTSFQQAINLGVKLDQAEEITLNAIQTDIVRADLYATIKAGKVAFAKNEWNAAIEQFARASKILMDNPQLLDQEDAARNLRKLSRIMLQASIIRDQQQVEKRIAEKQYREAIKILHQIAGYIDRSPLKAEKEFAEIRRKVGETLATTREAQVISDKKTYLEEHFRAFFAENYPAALPESLTSPVITFIKEEEDKLLFKMQCTESGRGKPMNLIMYYSFAKTTGAWGFHSETAE</sequence>
<feature type="region of interest" description="Disordered" evidence="1">
    <location>
        <begin position="190"/>
        <end position="210"/>
    </location>
</feature>
<keyword evidence="3" id="KW-1185">Reference proteome</keyword>
<dbReference type="InterPro" id="IPR011990">
    <property type="entry name" value="TPR-like_helical_dom_sf"/>
</dbReference>
<protein>
    <recommendedName>
        <fullName evidence="4">UBC core domain-containing protein</fullName>
    </recommendedName>
</protein>
<reference evidence="2 3" key="1">
    <citation type="submission" date="2020-08" db="EMBL/GenBank/DDBJ databases">
        <title>Genomic Encyclopedia of Type Strains, Phase IV (KMG-IV): sequencing the most valuable type-strain genomes for metagenomic binning, comparative biology and taxonomic classification.</title>
        <authorList>
            <person name="Goeker M."/>
        </authorList>
    </citation>
    <scope>NUCLEOTIDE SEQUENCE [LARGE SCALE GENOMIC DNA]</scope>
    <source>
        <strain evidence="2 3">DSM 28570</strain>
    </source>
</reference>
<feature type="compositionally biased region" description="Basic and acidic residues" evidence="1">
    <location>
        <begin position="313"/>
        <end position="322"/>
    </location>
</feature>
<comment type="caution">
    <text evidence="2">The sequence shown here is derived from an EMBL/GenBank/DDBJ whole genome shotgun (WGS) entry which is preliminary data.</text>
</comment>
<feature type="region of interest" description="Disordered" evidence="1">
    <location>
        <begin position="313"/>
        <end position="347"/>
    </location>
</feature>
<name>A0A840UMA1_9BACT</name>
<dbReference type="SUPFAM" id="SSF54495">
    <property type="entry name" value="UBC-like"/>
    <property type="match status" value="1"/>
</dbReference>
<evidence type="ECO:0000313" key="3">
    <source>
        <dbReference type="Proteomes" id="UP000539642"/>
    </source>
</evidence>
<dbReference type="EMBL" id="JACHEO010000002">
    <property type="protein sequence ID" value="MBB5346902.1"/>
    <property type="molecule type" value="Genomic_DNA"/>
</dbReference>
<dbReference type="Gene3D" id="1.25.40.10">
    <property type="entry name" value="Tetratricopeptide repeat domain"/>
    <property type="match status" value="2"/>
</dbReference>
<organism evidence="2 3">
    <name type="scientific">Desulfoprunum benzoelyticum</name>
    <dbReference type="NCBI Taxonomy" id="1506996"/>
    <lineage>
        <taxon>Bacteria</taxon>
        <taxon>Pseudomonadati</taxon>
        <taxon>Thermodesulfobacteriota</taxon>
        <taxon>Desulfobulbia</taxon>
        <taxon>Desulfobulbales</taxon>
        <taxon>Desulfobulbaceae</taxon>
        <taxon>Desulfoprunum</taxon>
    </lineage>
</organism>
<dbReference type="AlphaFoldDB" id="A0A840UMA1"/>
<dbReference type="InterPro" id="IPR016135">
    <property type="entry name" value="UBQ-conjugating_enzyme/RWD"/>
</dbReference>
<feature type="compositionally biased region" description="Polar residues" evidence="1">
    <location>
        <begin position="190"/>
        <end position="202"/>
    </location>
</feature>
<dbReference type="Gene3D" id="3.10.110.10">
    <property type="entry name" value="Ubiquitin Conjugating Enzyme"/>
    <property type="match status" value="1"/>
</dbReference>
<evidence type="ECO:0000256" key="1">
    <source>
        <dbReference type="SAM" id="MobiDB-lite"/>
    </source>
</evidence>
<evidence type="ECO:0008006" key="4">
    <source>
        <dbReference type="Google" id="ProtNLM"/>
    </source>
</evidence>
<proteinExistence type="predicted"/>
<evidence type="ECO:0000313" key="2">
    <source>
        <dbReference type="EMBL" id="MBB5346902.1"/>
    </source>
</evidence>
<dbReference type="SUPFAM" id="SSF48452">
    <property type="entry name" value="TPR-like"/>
    <property type="match status" value="1"/>
</dbReference>
<dbReference type="RefSeq" id="WP_183348186.1">
    <property type="nucleotide sequence ID" value="NZ_JACHEO010000002.1"/>
</dbReference>
<dbReference type="Proteomes" id="UP000539642">
    <property type="component" value="Unassembled WGS sequence"/>
</dbReference>
<gene>
    <name evidence="2" type="ORF">HNQ81_000612</name>
</gene>